<keyword evidence="4 5" id="KW-0472">Membrane</keyword>
<dbReference type="InterPro" id="IPR052951">
    <property type="entry name" value="Tellurite_res_ion_channel"/>
</dbReference>
<dbReference type="GO" id="GO:0005886">
    <property type="term" value="C:plasma membrane"/>
    <property type="evidence" value="ECO:0007669"/>
    <property type="project" value="TreeGrafter"/>
</dbReference>
<dbReference type="InterPro" id="IPR004695">
    <property type="entry name" value="SLAC1/Mae1/Ssu1/TehA"/>
</dbReference>
<feature type="transmembrane region" description="Helical" evidence="5">
    <location>
        <begin position="187"/>
        <end position="205"/>
    </location>
</feature>
<keyword evidence="3 5" id="KW-1133">Transmembrane helix</keyword>
<dbReference type="Pfam" id="PF03595">
    <property type="entry name" value="SLAC1"/>
    <property type="match status" value="1"/>
</dbReference>
<dbReference type="InterPro" id="IPR038665">
    <property type="entry name" value="Voltage-dep_anion_channel_sf"/>
</dbReference>
<evidence type="ECO:0000256" key="3">
    <source>
        <dbReference type="ARBA" id="ARBA00022989"/>
    </source>
</evidence>
<feature type="transmembrane region" description="Helical" evidence="5">
    <location>
        <begin position="244"/>
        <end position="262"/>
    </location>
</feature>
<feature type="transmembrane region" description="Helical" evidence="5">
    <location>
        <begin position="96"/>
        <end position="118"/>
    </location>
</feature>
<feature type="transmembrane region" description="Helical" evidence="5">
    <location>
        <begin position="12"/>
        <end position="29"/>
    </location>
</feature>
<dbReference type="AlphaFoldDB" id="A0A4R6LRM7"/>
<evidence type="ECO:0000256" key="5">
    <source>
        <dbReference type="SAM" id="Phobius"/>
    </source>
</evidence>
<keyword evidence="2 5" id="KW-0812">Transmembrane</keyword>
<evidence type="ECO:0000256" key="4">
    <source>
        <dbReference type="ARBA" id="ARBA00023136"/>
    </source>
</evidence>
<sequence length="305" mass="34340">MQSLIKKTPIPIAGLMLGLAGLGNLVADYNIYYRYLAGILSVLTALFLIGRFLIARDSFGSDLRNPIIASVTPTFFMALMILATYLLSITPNLASYLWYFAIILHTVWVLWFTIRFIFNFKIKQVFASYFIVYVGLVVASVTAPAFNNLRLGQAIFYFGFAAYLILLPVVIYRVFWVKGIKDPALPTITIFTAPAGLCLAGYLSSFPEKNIIMLSLLTILTLIMLIGVTIYLPKMIKVGFYPSFSAFTFPYVISAIGLKMAVKFWSVNPGLNWLKYPARLTELLAIVIVLFVFVKYLSYFRSFSE</sequence>
<dbReference type="RefSeq" id="WP_133514970.1">
    <property type="nucleotide sequence ID" value="NZ_SNWX01000010.1"/>
</dbReference>
<organism evidence="6 7">
    <name type="scientific">Halanaerobium saccharolyticum</name>
    <dbReference type="NCBI Taxonomy" id="43595"/>
    <lineage>
        <taxon>Bacteria</taxon>
        <taxon>Bacillati</taxon>
        <taxon>Bacillota</taxon>
        <taxon>Clostridia</taxon>
        <taxon>Halanaerobiales</taxon>
        <taxon>Halanaerobiaceae</taxon>
        <taxon>Halanaerobium</taxon>
    </lineage>
</organism>
<reference evidence="6 7" key="1">
    <citation type="submission" date="2019-03" db="EMBL/GenBank/DDBJ databases">
        <title>Subsurface microbial communities from deep shales in Ohio and West Virginia, USA.</title>
        <authorList>
            <person name="Wrighton K."/>
        </authorList>
    </citation>
    <scope>NUCLEOTIDE SEQUENCE [LARGE SCALE GENOMIC DNA]</scope>
    <source>
        <strain evidence="6 7">MA284_T2</strain>
    </source>
</reference>
<dbReference type="EMBL" id="SNWX01000010">
    <property type="protein sequence ID" value="TDO90109.1"/>
    <property type="molecule type" value="Genomic_DNA"/>
</dbReference>
<dbReference type="PANTHER" id="PTHR37955">
    <property type="entry name" value="TELLURITE RESISTANCE PROTEIN TEHA"/>
    <property type="match status" value="1"/>
</dbReference>
<dbReference type="GO" id="GO:0046583">
    <property type="term" value="F:monoatomic cation efflux transmembrane transporter activity"/>
    <property type="evidence" value="ECO:0007669"/>
    <property type="project" value="TreeGrafter"/>
</dbReference>
<feature type="transmembrane region" description="Helical" evidence="5">
    <location>
        <begin position="282"/>
        <end position="300"/>
    </location>
</feature>
<dbReference type="CDD" id="cd09325">
    <property type="entry name" value="TDT_C4-dicarb_trans"/>
    <property type="match status" value="1"/>
</dbReference>
<evidence type="ECO:0000256" key="2">
    <source>
        <dbReference type="ARBA" id="ARBA00022692"/>
    </source>
</evidence>
<protein>
    <submittedName>
        <fullName evidence="6">Exfoliative toxin A/B</fullName>
    </submittedName>
</protein>
<evidence type="ECO:0000256" key="1">
    <source>
        <dbReference type="ARBA" id="ARBA00004141"/>
    </source>
</evidence>
<dbReference type="OrthoDB" id="309023at2"/>
<evidence type="ECO:0000313" key="7">
    <source>
        <dbReference type="Proteomes" id="UP000295064"/>
    </source>
</evidence>
<feature type="transmembrane region" description="Helical" evidence="5">
    <location>
        <begin position="125"/>
        <end position="143"/>
    </location>
</feature>
<dbReference type="Proteomes" id="UP000295064">
    <property type="component" value="Unassembled WGS sequence"/>
</dbReference>
<accession>A0A4R6LRM7</accession>
<dbReference type="Gene3D" id="1.50.10.150">
    <property type="entry name" value="Voltage-dependent anion channel"/>
    <property type="match status" value="1"/>
</dbReference>
<proteinExistence type="predicted"/>
<feature type="transmembrane region" description="Helical" evidence="5">
    <location>
        <begin position="155"/>
        <end position="175"/>
    </location>
</feature>
<gene>
    <name evidence="6" type="ORF">DFR79_11068</name>
</gene>
<feature type="transmembrane region" description="Helical" evidence="5">
    <location>
        <begin position="66"/>
        <end position="90"/>
    </location>
</feature>
<feature type="transmembrane region" description="Helical" evidence="5">
    <location>
        <begin position="211"/>
        <end position="232"/>
    </location>
</feature>
<feature type="transmembrane region" description="Helical" evidence="5">
    <location>
        <begin position="35"/>
        <end position="54"/>
    </location>
</feature>
<comment type="caution">
    <text evidence="6">The sequence shown here is derived from an EMBL/GenBank/DDBJ whole genome shotgun (WGS) entry which is preliminary data.</text>
</comment>
<dbReference type="PANTHER" id="PTHR37955:SF1">
    <property type="entry name" value="DEP DOMAIN-CONTAINING PROTEIN"/>
    <property type="match status" value="1"/>
</dbReference>
<evidence type="ECO:0000313" key="6">
    <source>
        <dbReference type="EMBL" id="TDO90109.1"/>
    </source>
</evidence>
<comment type="subcellular location">
    <subcellularLocation>
        <location evidence="1">Membrane</location>
        <topology evidence="1">Multi-pass membrane protein</topology>
    </subcellularLocation>
</comment>
<name>A0A4R6LRM7_9FIRM</name>